<feature type="domain" description="DUF3566" evidence="3">
    <location>
        <begin position="185"/>
        <end position="301"/>
    </location>
</feature>
<dbReference type="EMBL" id="PDJJ01000001">
    <property type="protein sequence ID" value="PFG41424.1"/>
    <property type="molecule type" value="Genomic_DNA"/>
</dbReference>
<dbReference type="RefSeq" id="WP_245852020.1">
    <property type="nucleotide sequence ID" value="NZ_PDJJ01000001.1"/>
</dbReference>
<evidence type="ECO:0000313" key="5">
    <source>
        <dbReference type="Proteomes" id="UP000224130"/>
    </source>
</evidence>
<dbReference type="AlphaFoldDB" id="A0A2A9ER03"/>
<accession>A0A2A9ER03</accession>
<feature type="region of interest" description="Disordered" evidence="1">
    <location>
        <begin position="123"/>
        <end position="183"/>
    </location>
</feature>
<gene>
    <name evidence="4" type="ORF">ATJ88_0059</name>
</gene>
<proteinExistence type="predicted"/>
<feature type="transmembrane region" description="Helical" evidence="2">
    <location>
        <begin position="259"/>
        <end position="285"/>
    </location>
</feature>
<dbReference type="Proteomes" id="UP000224130">
    <property type="component" value="Unassembled WGS sequence"/>
</dbReference>
<feature type="compositionally biased region" description="Low complexity" evidence="1">
    <location>
        <begin position="123"/>
        <end position="136"/>
    </location>
</feature>
<keyword evidence="2" id="KW-0472">Membrane</keyword>
<sequence length="302" mass="29905">MASDNTSPKAGTRTAEAAADSTQPLAPVDASDAGTTDAASVPGTKSTATGSSNGAASNGAASNGAASTGVASQPTPTAAPASDEATAPGTAVKDGAVKAAAAALAAARTAAKKVQSAASSASASVAGSQPAQGSSATPPPADATESASRPQMHYSAGGVHGTAQPEQTGGNDAPEPVEEAALGSPRRVRLSVSRIDPWSIMKLAFLLSVAIGVMTVVATVVVWYSLNSLGTFATIQEFMVETLGPQAVNLTQFVEFERMVSLATLIALVNIVLLTAIATIMAMLYNITAALVGGIHLTLTDE</sequence>
<keyword evidence="2 4" id="KW-0812">Transmembrane</keyword>
<evidence type="ECO:0000313" key="4">
    <source>
        <dbReference type="EMBL" id="PFG41424.1"/>
    </source>
</evidence>
<evidence type="ECO:0000256" key="1">
    <source>
        <dbReference type="SAM" id="MobiDB-lite"/>
    </source>
</evidence>
<keyword evidence="5" id="KW-1185">Reference proteome</keyword>
<evidence type="ECO:0000256" key="2">
    <source>
        <dbReference type="SAM" id="Phobius"/>
    </source>
</evidence>
<name>A0A2A9ER03_9MICO</name>
<dbReference type="Pfam" id="PF12089">
    <property type="entry name" value="DUF3566"/>
    <property type="match status" value="1"/>
</dbReference>
<reference evidence="4 5" key="1">
    <citation type="submission" date="2017-10" db="EMBL/GenBank/DDBJ databases">
        <title>Sequencing the genomes of 1000 actinobacteria strains.</title>
        <authorList>
            <person name="Klenk H.-P."/>
        </authorList>
    </citation>
    <scope>NUCLEOTIDE SEQUENCE [LARGE SCALE GENOMIC DNA]</scope>
    <source>
        <strain evidence="4 5">DSM 21863</strain>
    </source>
</reference>
<dbReference type="InterPro" id="IPR021949">
    <property type="entry name" value="DUF3566_TM"/>
</dbReference>
<organism evidence="4 5">
    <name type="scientific">Isoptericola jiangsuensis</name>
    <dbReference type="NCBI Taxonomy" id="548579"/>
    <lineage>
        <taxon>Bacteria</taxon>
        <taxon>Bacillati</taxon>
        <taxon>Actinomycetota</taxon>
        <taxon>Actinomycetes</taxon>
        <taxon>Micrococcales</taxon>
        <taxon>Promicromonosporaceae</taxon>
        <taxon>Isoptericola</taxon>
    </lineage>
</organism>
<keyword evidence="2" id="KW-1133">Transmembrane helix</keyword>
<feature type="region of interest" description="Disordered" evidence="1">
    <location>
        <begin position="1"/>
        <end position="90"/>
    </location>
</feature>
<protein>
    <submittedName>
        <fullName evidence="4">Transmembrane protein DUF3566</fullName>
    </submittedName>
</protein>
<evidence type="ECO:0000259" key="3">
    <source>
        <dbReference type="Pfam" id="PF12089"/>
    </source>
</evidence>
<feature type="compositionally biased region" description="Low complexity" evidence="1">
    <location>
        <begin position="29"/>
        <end position="81"/>
    </location>
</feature>
<feature type="transmembrane region" description="Helical" evidence="2">
    <location>
        <begin position="203"/>
        <end position="226"/>
    </location>
</feature>
<comment type="caution">
    <text evidence="4">The sequence shown here is derived from an EMBL/GenBank/DDBJ whole genome shotgun (WGS) entry which is preliminary data.</text>
</comment>